<feature type="compositionally biased region" description="Basic and acidic residues" evidence="1">
    <location>
        <begin position="56"/>
        <end position="66"/>
    </location>
</feature>
<accession>A0A947GDL3</accession>
<dbReference type="AlphaFoldDB" id="A0A947GDL3"/>
<evidence type="ECO:0000256" key="1">
    <source>
        <dbReference type="SAM" id="MobiDB-lite"/>
    </source>
</evidence>
<dbReference type="Pfam" id="PF05489">
    <property type="entry name" value="Phage_tail_X"/>
    <property type="match status" value="1"/>
</dbReference>
<organism evidence="2 3">
    <name type="scientific">Prosthecodimorpha staleyi</name>
    <dbReference type="NCBI Taxonomy" id="2840188"/>
    <lineage>
        <taxon>Bacteria</taxon>
        <taxon>Pseudomonadati</taxon>
        <taxon>Pseudomonadota</taxon>
        <taxon>Alphaproteobacteria</taxon>
        <taxon>Hyphomicrobiales</taxon>
        <taxon>Ancalomicrobiaceae</taxon>
        <taxon>Prosthecodimorpha</taxon>
    </lineage>
</organism>
<dbReference type="Proteomes" id="UP000766595">
    <property type="component" value="Unassembled WGS sequence"/>
</dbReference>
<dbReference type="EMBL" id="JAHHZF010000001">
    <property type="protein sequence ID" value="MBT9288395.1"/>
    <property type="molecule type" value="Genomic_DNA"/>
</dbReference>
<feature type="region of interest" description="Disordered" evidence="1">
    <location>
        <begin position="1"/>
        <end position="153"/>
    </location>
</feature>
<evidence type="ECO:0000313" key="2">
    <source>
        <dbReference type="EMBL" id="MBT9288395.1"/>
    </source>
</evidence>
<keyword evidence="3" id="KW-1185">Reference proteome</keyword>
<reference evidence="2 3" key="1">
    <citation type="submission" date="2021-06" db="EMBL/GenBank/DDBJ databases">
        <authorList>
            <person name="Grouzdev D.S."/>
            <person name="Koziaeva V."/>
        </authorList>
    </citation>
    <scope>NUCLEOTIDE SEQUENCE [LARGE SCALE GENOMIC DNA]</scope>
    <source>
        <strain evidence="2 3">22</strain>
    </source>
</reference>
<dbReference type="InterPro" id="IPR008861">
    <property type="entry name" value="GpX-like"/>
</dbReference>
<sequence length="234" mass="24911">MPSASRPGPCGRRWPARCTISGAGHEGAGVDRRGAAGAARAEPGPAVDAGGGPGAGHRDLVRDRLPVHRGRRSDRDHPGPDAAALHGRPRRDHDPARPSARQPAGQLHPHGPQLRRLGRRPGRHQGAADRRGAPAPGRRRRPDRRGADRAGARLGHRWRVRRLPVTSYTVPGDEERLDRIARAIYGSERGGTVEALLEANPGLAAHGPFVPGGTVIEVPPAPEPVVATVVRPWE</sequence>
<feature type="compositionally biased region" description="Low complexity" evidence="1">
    <location>
        <begin position="35"/>
        <end position="48"/>
    </location>
</feature>
<protein>
    <submittedName>
        <fullName evidence="2">Tail protein X</fullName>
    </submittedName>
</protein>
<name>A0A947GDL3_9HYPH</name>
<comment type="caution">
    <text evidence="2">The sequence shown here is derived from an EMBL/GenBank/DDBJ whole genome shotgun (WGS) entry which is preliminary data.</text>
</comment>
<gene>
    <name evidence="2" type="ORF">KL771_02980</name>
</gene>
<evidence type="ECO:0000313" key="3">
    <source>
        <dbReference type="Proteomes" id="UP000766595"/>
    </source>
</evidence>
<proteinExistence type="predicted"/>